<protein>
    <recommendedName>
        <fullName evidence="1">DUF7024 domain-containing protein</fullName>
    </recommendedName>
</protein>
<dbReference type="Pfam" id="PF22895">
    <property type="entry name" value="DUF7024"/>
    <property type="match status" value="1"/>
</dbReference>
<evidence type="ECO:0000313" key="2">
    <source>
        <dbReference type="EMBL" id="KZC24513.1"/>
    </source>
</evidence>
<proteinExistence type="predicted"/>
<keyword evidence="3" id="KW-1185">Reference proteome</keyword>
<name>A0A154QJR8_9GAMM</name>
<dbReference type="EMBL" id="LVJS01000026">
    <property type="protein sequence ID" value="KZC24513.1"/>
    <property type="molecule type" value="Genomic_DNA"/>
</dbReference>
<accession>A0A154QJR8</accession>
<organism evidence="2 3">
    <name type="scientific">Rhodanobacter thiooxydans</name>
    <dbReference type="NCBI Taxonomy" id="416169"/>
    <lineage>
        <taxon>Bacteria</taxon>
        <taxon>Pseudomonadati</taxon>
        <taxon>Pseudomonadota</taxon>
        <taxon>Gammaproteobacteria</taxon>
        <taxon>Lysobacterales</taxon>
        <taxon>Rhodanobacteraceae</taxon>
        <taxon>Rhodanobacter</taxon>
    </lineage>
</organism>
<dbReference type="Proteomes" id="UP000076131">
    <property type="component" value="Unassembled WGS sequence"/>
</dbReference>
<gene>
    <name evidence="2" type="ORF">RHOFW104T7_08415</name>
</gene>
<reference evidence="2 3" key="1">
    <citation type="journal article" date="2016" name="MBio">
        <title>Lateral Gene Transfer in a Heavy Metal-Contaminated-Groundwater Microbial Community.</title>
        <authorList>
            <person name="Hemme C.L."/>
            <person name="Green S.J."/>
            <person name="Rishishwar L."/>
            <person name="Prakash O."/>
            <person name="Pettenato A."/>
            <person name="Chakraborty R."/>
            <person name="Deutschbauer A.M."/>
            <person name="Van Nostrand J.D."/>
            <person name="Wu L."/>
            <person name="He Z."/>
            <person name="Jordan I.K."/>
            <person name="Hazen T.C."/>
            <person name="Arkin A.P."/>
            <person name="Kostka J.E."/>
            <person name="Zhou J."/>
        </authorList>
    </citation>
    <scope>NUCLEOTIDE SEQUENCE [LARGE SCALE GENOMIC DNA]</scope>
    <source>
        <strain evidence="2 3">FW104-T7</strain>
    </source>
</reference>
<dbReference type="InterPro" id="IPR054288">
    <property type="entry name" value="DUF7024"/>
</dbReference>
<feature type="domain" description="DUF7024" evidence="1">
    <location>
        <begin position="1"/>
        <end position="115"/>
    </location>
</feature>
<sequence length="116" mass="12820">MSGLSGAESWGRWTDANLGASAQFHFKNALPQQFKLILETRDFYGINAGQKITVRVGDKQQEFSFDSVDHIQHVELTFADVGTTNTIEIAVPKHSEPSATDSRKMGLGLVSLKIRQ</sequence>
<evidence type="ECO:0000313" key="3">
    <source>
        <dbReference type="Proteomes" id="UP000076131"/>
    </source>
</evidence>
<comment type="caution">
    <text evidence="2">The sequence shown here is derived from an EMBL/GenBank/DDBJ whole genome shotgun (WGS) entry which is preliminary data.</text>
</comment>
<evidence type="ECO:0000259" key="1">
    <source>
        <dbReference type="Pfam" id="PF22895"/>
    </source>
</evidence>
<dbReference type="AlphaFoldDB" id="A0A154QJR8"/>